<feature type="region of interest" description="Disordered" evidence="1">
    <location>
        <begin position="149"/>
        <end position="181"/>
    </location>
</feature>
<accession>A0A375HUK3</accession>
<evidence type="ECO:0000259" key="2">
    <source>
        <dbReference type="Pfam" id="PF14706"/>
    </source>
</evidence>
<dbReference type="AlphaFoldDB" id="A0A375HUK3"/>
<name>A0A375HUK3_9BURK</name>
<evidence type="ECO:0000256" key="1">
    <source>
        <dbReference type="SAM" id="MobiDB-lite"/>
    </source>
</evidence>
<dbReference type="PANTHER" id="PTHR37319">
    <property type="entry name" value="TRANSPOSASE"/>
    <property type="match status" value="1"/>
</dbReference>
<dbReference type="InterPro" id="IPR012337">
    <property type="entry name" value="RNaseH-like_sf"/>
</dbReference>
<organism evidence="3 4">
    <name type="scientific">Cupriavidus taiwanensis</name>
    <dbReference type="NCBI Taxonomy" id="164546"/>
    <lineage>
        <taxon>Bacteria</taxon>
        <taxon>Pseudomonadati</taxon>
        <taxon>Pseudomonadota</taxon>
        <taxon>Betaproteobacteria</taxon>
        <taxon>Burkholderiales</taxon>
        <taxon>Burkholderiaceae</taxon>
        <taxon>Cupriavidus</taxon>
    </lineage>
</organism>
<dbReference type="SUPFAM" id="SSF53098">
    <property type="entry name" value="Ribonuclease H-like"/>
    <property type="match status" value="1"/>
</dbReference>
<proteinExistence type="predicted"/>
<dbReference type="InterPro" id="IPR038215">
    <property type="entry name" value="TN5-like_N_sf"/>
</dbReference>
<keyword evidence="3" id="KW-0614">Plasmid</keyword>
<dbReference type="PANTHER" id="PTHR37319:SF1">
    <property type="entry name" value="TRANSPOSASE TN5 DIMERISATION DOMAIN-CONTAINING PROTEIN"/>
    <property type="match status" value="1"/>
</dbReference>
<dbReference type="Gene3D" id="1.10.246.40">
    <property type="entry name" value="Tn5 transposase, domain 1"/>
    <property type="match status" value="1"/>
</dbReference>
<sequence length="181" mass="20040">MQREATSWAAAEFKDIDLGDQRLNKRAVLLAERLAEKPTASIPSACGGWEETAAAYRFLAQDELDWRDILAPHWQSSAERMRACEVVLCIQDTTELDFNGQAIAGLGPLSYEAQRGLYLHPTYAVTPAREPLGVLDAYMWAREPKGADGVRPGIKESTIGPKDMSGLPNRRPHCLPRDSSM</sequence>
<dbReference type="EMBL" id="LT984815">
    <property type="protein sequence ID" value="SPD69678.1"/>
    <property type="molecule type" value="Genomic_DNA"/>
</dbReference>
<dbReference type="Pfam" id="PF14706">
    <property type="entry name" value="Tnp_DNA_bind"/>
    <property type="match status" value="1"/>
</dbReference>
<evidence type="ECO:0000313" key="3">
    <source>
        <dbReference type="EMBL" id="SPD69678.1"/>
    </source>
</evidence>
<dbReference type="Proteomes" id="UP000254259">
    <property type="component" value="Plasmid CBM2636p"/>
</dbReference>
<evidence type="ECO:0000313" key="4">
    <source>
        <dbReference type="Proteomes" id="UP000254259"/>
    </source>
</evidence>
<reference evidence="3 4" key="1">
    <citation type="submission" date="2018-01" db="EMBL/GenBank/DDBJ databases">
        <authorList>
            <person name="Clerissi C."/>
        </authorList>
    </citation>
    <scope>NUCLEOTIDE SEQUENCE [LARGE SCALE GENOMIC DNA]</scope>
    <source>
        <strain evidence="3">Cupriavidus taiwanensis SWF 66322</strain>
        <plasmid evidence="4">cbm2636p</plasmid>
    </source>
</reference>
<gene>
    <name evidence="3" type="ORF">CBM2636_P20365</name>
</gene>
<geneLocation type="plasmid" evidence="4">
    <name>cbm2636p</name>
</geneLocation>
<dbReference type="Gene3D" id="3.90.350.10">
    <property type="entry name" value="Transposase Inhibitor Protein From Tn5, Chain A, domain 1"/>
    <property type="match status" value="1"/>
</dbReference>
<feature type="domain" description="Transposase Tn5-like N-terminal" evidence="2">
    <location>
        <begin position="6"/>
        <end position="63"/>
    </location>
</feature>
<protein>
    <submittedName>
        <fullName evidence="3">Transposase</fullName>
    </submittedName>
</protein>
<dbReference type="InterPro" id="IPR047768">
    <property type="entry name" value="Tn5p-like"/>
</dbReference>
<dbReference type="InterPro" id="IPR014735">
    <property type="entry name" value="Transposase_Tn5-like_N"/>
</dbReference>